<keyword evidence="2" id="KW-1185">Reference proteome</keyword>
<dbReference type="Gene3D" id="1.20.120.450">
    <property type="entry name" value="dinb family like domain"/>
    <property type="match status" value="1"/>
</dbReference>
<dbReference type="AlphaFoldDB" id="A0A4Y8UGB7"/>
<evidence type="ECO:0000313" key="1">
    <source>
        <dbReference type="EMBL" id="TFH67760.1"/>
    </source>
</evidence>
<organism evidence="1 2">
    <name type="scientific">Gammaproteobacteria bacterium LSUCC0057</name>
    <dbReference type="NCBI Taxonomy" id="2559237"/>
    <lineage>
        <taxon>Bacteria</taxon>
        <taxon>Pseudomonadati</taxon>
        <taxon>Pseudomonadota</taxon>
        <taxon>Gammaproteobacteria</taxon>
        <taxon>Cellvibrionales</taxon>
        <taxon>Porticoccaceae</taxon>
        <taxon>SAR92 clade</taxon>
    </lineage>
</organism>
<dbReference type="SUPFAM" id="SSF109854">
    <property type="entry name" value="DinB/YfiT-like putative metalloenzymes"/>
    <property type="match status" value="1"/>
</dbReference>
<proteinExistence type="predicted"/>
<dbReference type="Proteomes" id="UP000298133">
    <property type="component" value="Unassembled WGS sequence"/>
</dbReference>
<gene>
    <name evidence="1" type="ORF">E3W66_05780</name>
</gene>
<dbReference type="EMBL" id="SPIA01000002">
    <property type="protein sequence ID" value="TFH67760.1"/>
    <property type="molecule type" value="Genomic_DNA"/>
</dbReference>
<dbReference type="InterPro" id="IPR034660">
    <property type="entry name" value="DinB/YfiT-like"/>
</dbReference>
<dbReference type="InterPro" id="IPR018531">
    <property type="entry name" value="DUF1993"/>
</dbReference>
<protein>
    <submittedName>
        <fullName evidence="1">DUF1993 domain-containing protein</fullName>
    </submittedName>
</protein>
<dbReference type="PANTHER" id="PTHR36922:SF1">
    <property type="entry name" value="DUF1993 DOMAIN-CONTAINING PROTEIN"/>
    <property type="match status" value="1"/>
</dbReference>
<reference evidence="1 2" key="1">
    <citation type="submission" date="2019-03" db="EMBL/GenBank/DDBJ databases">
        <title>Draft genome of Gammaproteobacteria bacterium LSUCC0057, a member of the SAR92 clade.</title>
        <authorList>
            <person name="Lanclos V.C."/>
            <person name="Doiron C."/>
            <person name="Henson M.W."/>
            <person name="Thrash J.C."/>
        </authorList>
    </citation>
    <scope>NUCLEOTIDE SEQUENCE [LARGE SCALE GENOMIC DNA]</scope>
    <source>
        <strain evidence="1 2">LSUCC0057</strain>
    </source>
</reference>
<dbReference type="PANTHER" id="PTHR36922">
    <property type="entry name" value="BLL2446 PROTEIN"/>
    <property type="match status" value="1"/>
</dbReference>
<dbReference type="OrthoDB" id="338237at2"/>
<accession>A0A4Y8UGB7</accession>
<sequence length="184" mass="20444">MAREEKQLVALFDSSVPVFRQGLVNLLTIVDKAERCCLDREMPAAWVLEARLAETMYSFSEQVRTTANTAVAAAYRIAGLEPPEPAETPSDFDEIRTMLVDSQARIDAILPAQVASAGEQVQFTAMGTIEITFAQRSDYLQKFILPNFYFHLTTAYAIARHLGVELEKRDFLGDIGAQIKPVTA</sequence>
<name>A0A4Y8UGB7_9GAMM</name>
<dbReference type="Pfam" id="PF09351">
    <property type="entry name" value="DUF1993"/>
    <property type="match status" value="1"/>
</dbReference>
<evidence type="ECO:0000313" key="2">
    <source>
        <dbReference type="Proteomes" id="UP000298133"/>
    </source>
</evidence>
<comment type="caution">
    <text evidence="1">The sequence shown here is derived from an EMBL/GenBank/DDBJ whole genome shotgun (WGS) entry which is preliminary data.</text>
</comment>